<dbReference type="GO" id="GO:0004659">
    <property type="term" value="F:prenyltransferase activity"/>
    <property type="evidence" value="ECO:0007669"/>
    <property type="project" value="InterPro"/>
</dbReference>
<keyword evidence="5 8" id="KW-0812">Transmembrane</keyword>
<dbReference type="UniPathway" id="UPA00079"/>
<evidence type="ECO:0000256" key="6">
    <source>
        <dbReference type="ARBA" id="ARBA00022989"/>
    </source>
</evidence>
<dbReference type="CDD" id="cd13962">
    <property type="entry name" value="PT_UbiA_UBIAD1"/>
    <property type="match status" value="1"/>
</dbReference>
<proteinExistence type="predicted"/>
<accession>A0A3P2RH53</accession>
<dbReference type="PANTHER" id="PTHR13929">
    <property type="entry name" value="1,4-DIHYDROXY-2-NAPHTHOATE OCTAPRENYLTRANSFERASE"/>
    <property type="match status" value="1"/>
</dbReference>
<dbReference type="Proteomes" id="UP000275836">
    <property type="component" value="Unassembled WGS sequence"/>
</dbReference>
<evidence type="ECO:0000256" key="8">
    <source>
        <dbReference type="SAM" id="Phobius"/>
    </source>
</evidence>
<gene>
    <name evidence="9" type="ORF">D3P96_00265</name>
</gene>
<reference evidence="9 10" key="1">
    <citation type="submission" date="2018-10" db="EMBL/GenBank/DDBJ databases">
        <title>Draft genome sequence of Weissella viridescens UCO-SMC3.</title>
        <authorList>
            <person name="Garcia-Cancino A."/>
            <person name="Espinoza-Monje M."/>
            <person name="Albarracin L."/>
            <person name="Garcia-Castillo V."/>
            <person name="Campos-Martin J."/>
            <person name="Nakano Y."/>
            <person name="Guitierrez-Zamorano C."/>
            <person name="Ikeda-Ohtsubo W."/>
            <person name="Morita H."/>
            <person name="Kitazawa H."/>
            <person name="Villena J."/>
        </authorList>
    </citation>
    <scope>NUCLEOTIDE SEQUENCE [LARGE SCALE GENOMIC DNA]</scope>
    <source>
        <strain evidence="9 10">UCO-SMC3</strain>
    </source>
</reference>
<evidence type="ECO:0000313" key="10">
    <source>
        <dbReference type="Proteomes" id="UP000275836"/>
    </source>
</evidence>
<keyword evidence="4 9" id="KW-0808">Transferase</keyword>
<evidence type="ECO:0000256" key="3">
    <source>
        <dbReference type="ARBA" id="ARBA00022428"/>
    </source>
</evidence>
<dbReference type="Gene3D" id="1.10.357.140">
    <property type="entry name" value="UbiA prenyltransferase"/>
    <property type="match status" value="1"/>
</dbReference>
<protein>
    <submittedName>
        <fullName evidence="9">Prenyltransferase</fullName>
    </submittedName>
</protein>
<dbReference type="PIRSF" id="PIRSF005355">
    <property type="entry name" value="UBIAD1"/>
    <property type="match status" value="1"/>
</dbReference>
<feature type="transmembrane region" description="Helical" evidence="8">
    <location>
        <begin position="92"/>
        <end position="109"/>
    </location>
</feature>
<name>A0A3P2RH53_WEIVI</name>
<evidence type="ECO:0000256" key="1">
    <source>
        <dbReference type="ARBA" id="ARBA00004141"/>
    </source>
</evidence>
<feature type="transmembrane region" description="Helical" evidence="8">
    <location>
        <begin position="68"/>
        <end position="86"/>
    </location>
</feature>
<evidence type="ECO:0000256" key="5">
    <source>
        <dbReference type="ARBA" id="ARBA00022692"/>
    </source>
</evidence>
<evidence type="ECO:0000256" key="7">
    <source>
        <dbReference type="ARBA" id="ARBA00023136"/>
    </source>
</evidence>
<dbReference type="GO" id="GO:0016020">
    <property type="term" value="C:membrane"/>
    <property type="evidence" value="ECO:0007669"/>
    <property type="project" value="UniProtKB-SubCell"/>
</dbReference>
<dbReference type="EMBL" id="RHGY01000001">
    <property type="protein sequence ID" value="RRG18885.1"/>
    <property type="molecule type" value="Genomic_DNA"/>
</dbReference>
<dbReference type="InterPro" id="IPR000537">
    <property type="entry name" value="UbiA_prenyltransferase"/>
</dbReference>
<evidence type="ECO:0000256" key="2">
    <source>
        <dbReference type="ARBA" id="ARBA00004863"/>
    </source>
</evidence>
<dbReference type="AlphaFoldDB" id="A0A3P2RH53"/>
<dbReference type="InterPro" id="IPR044878">
    <property type="entry name" value="UbiA_sf"/>
</dbReference>
<dbReference type="GO" id="GO:0009234">
    <property type="term" value="P:menaquinone biosynthetic process"/>
    <property type="evidence" value="ECO:0007669"/>
    <property type="project" value="UniProtKB-UniPathway"/>
</dbReference>
<comment type="pathway">
    <text evidence="2">Quinol/quinone metabolism; menaquinone biosynthesis.</text>
</comment>
<keyword evidence="6 8" id="KW-1133">Transmembrane helix</keyword>
<dbReference type="InterPro" id="IPR026046">
    <property type="entry name" value="UBIAD1"/>
</dbReference>
<evidence type="ECO:0000256" key="4">
    <source>
        <dbReference type="ARBA" id="ARBA00022679"/>
    </source>
</evidence>
<dbReference type="Gene3D" id="1.20.120.1780">
    <property type="entry name" value="UbiA prenyltransferase"/>
    <property type="match status" value="1"/>
</dbReference>
<sequence length="275" mass="30086">MLGYLYTLNAYDTFNWVNALVFALIAFALQMAVNVWNNLQDYRVASSDTWKNGVNNIVGSAGYTLRQVWLVLLILVGFAGVLGLWLVTQTGWPLLIMGLIGVFVAYWYAGTPLPLSRTPFGELASGLTMGYLIFLAAVYVNVAPLMTWTLIWHAMVASAIAWFAIADIMLANNIGDYEEDMAEGRHTLVAVLGKPAALKLFGGIYVAGYVVLIVAIILRILPWPSLLALLSAPIVFKNVKAFQADPQKKNFIMAIKNVVVISVTLAIGLIIALFI</sequence>
<feature type="transmembrane region" description="Helical" evidence="8">
    <location>
        <begin position="16"/>
        <end position="36"/>
    </location>
</feature>
<keyword evidence="3" id="KW-0474">Menaquinone biosynthesis</keyword>
<comment type="subcellular location">
    <subcellularLocation>
        <location evidence="1">Membrane</location>
        <topology evidence="1">Multi-pass membrane protein</topology>
    </subcellularLocation>
</comment>
<feature type="transmembrane region" description="Helical" evidence="8">
    <location>
        <begin position="152"/>
        <end position="175"/>
    </location>
</feature>
<organism evidence="9 10">
    <name type="scientific">Weissella viridescens</name>
    <name type="common">Lactobacillus viridescens</name>
    <dbReference type="NCBI Taxonomy" id="1629"/>
    <lineage>
        <taxon>Bacteria</taxon>
        <taxon>Bacillati</taxon>
        <taxon>Bacillota</taxon>
        <taxon>Bacilli</taxon>
        <taxon>Lactobacillales</taxon>
        <taxon>Lactobacillaceae</taxon>
        <taxon>Weissella</taxon>
    </lineage>
</organism>
<comment type="caution">
    <text evidence="9">The sequence shown here is derived from an EMBL/GenBank/DDBJ whole genome shotgun (WGS) entry which is preliminary data.</text>
</comment>
<feature type="transmembrane region" description="Helical" evidence="8">
    <location>
        <begin position="251"/>
        <end position="274"/>
    </location>
</feature>
<dbReference type="Pfam" id="PF01040">
    <property type="entry name" value="UbiA"/>
    <property type="match status" value="1"/>
</dbReference>
<feature type="transmembrane region" description="Helical" evidence="8">
    <location>
        <begin position="121"/>
        <end position="140"/>
    </location>
</feature>
<dbReference type="OrthoDB" id="9767568at2"/>
<dbReference type="GO" id="GO:0042371">
    <property type="term" value="P:vitamin K biosynthetic process"/>
    <property type="evidence" value="ECO:0007669"/>
    <property type="project" value="TreeGrafter"/>
</dbReference>
<keyword evidence="7 8" id="KW-0472">Membrane</keyword>
<evidence type="ECO:0000313" key="9">
    <source>
        <dbReference type="EMBL" id="RRG18885.1"/>
    </source>
</evidence>
<feature type="transmembrane region" description="Helical" evidence="8">
    <location>
        <begin position="196"/>
        <end position="217"/>
    </location>
</feature>
<dbReference type="PANTHER" id="PTHR13929:SF0">
    <property type="entry name" value="UBIA PRENYLTRANSFERASE DOMAIN-CONTAINING PROTEIN 1"/>
    <property type="match status" value="1"/>
</dbReference>